<dbReference type="InterPro" id="IPR015424">
    <property type="entry name" value="PyrdxlP-dep_Trfase"/>
</dbReference>
<organism evidence="7 8">
    <name type="scientific">Stenomitos frigidus ULC18</name>
    <dbReference type="NCBI Taxonomy" id="2107698"/>
    <lineage>
        <taxon>Bacteria</taxon>
        <taxon>Bacillati</taxon>
        <taxon>Cyanobacteriota</taxon>
        <taxon>Cyanophyceae</taxon>
        <taxon>Leptolyngbyales</taxon>
        <taxon>Leptolyngbyaceae</taxon>
        <taxon>Stenomitos</taxon>
    </lineage>
</organism>
<name>A0A2T1EH71_9CYAN</name>
<reference evidence="8" key="1">
    <citation type="submission" date="2018-02" db="EMBL/GenBank/DDBJ databases">
        <authorList>
            <person name="Moore K."/>
            <person name="Momper L."/>
        </authorList>
    </citation>
    <scope>NUCLEOTIDE SEQUENCE [LARGE SCALE GENOMIC DNA]</scope>
    <source>
        <strain evidence="8">ULC18</strain>
    </source>
</reference>
<keyword evidence="4 7" id="KW-0808">Transferase</keyword>
<evidence type="ECO:0000259" key="6">
    <source>
        <dbReference type="Pfam" id="PF00155"/>
    </source>
</evidence>
<dbReference type="InterPro" id="IPR015421">
    <property type="entry name" value="PyrdxlP-dep_Trfase_major"/>
</dbReference>
<dbReference type="Proteomes" id="UP000239576">
    <property type="component" value="Unassembled WGS sequence"/>
</dbReference>
<dbReference type="PANTHER" id="PTHR46383:SF1">
    <property type="entry name" value="ASPARTATE AMINOTRANSFERASE"/>
    <property type="match status" value="1"/>
</dbReference>
<dbReference type="FunFam" id="3.40.640.10:FF:000033">
    <property type="entry name" value="Aspartate aminotransferase"/>
    <property type="match status" value="1"/>
</dbReference>
<sequence>MEFAERMSRLGTESAFDVFAKAKQLEAQGRSIIHLEIGQPDFPTPLPICEAAFRAMKDGYTGYTSAAGLLELRTAIAQQLSISRGIDIDPGTVVVAPGAKPIIFFTVMALVNEGDEVIYPDPGFPIYESVINFVGAKGVPLPLREDVEFRFHLDDLKAAISNRTKLLILNSPQNPTGSLLQADDLAAIAELARHHHFYILSDEIYSRILYEGKHVSIIQFPGMKERTILLDGHSKTYAMTGWRLGYGVFPKPLVEGIVRLMINAHSCTCAFTQIAGIEALNGPQDCVDQMVAEFQRRRNAIVEGLNAIAGIHCLKPAGAFYAFPNVTQLPMKCDALATYLLEEAGISLLSGTAFGRNGDGYLRVSYANSLENIQEGVERIGRAIAKL</sequence>
<feature type="domain" description="Aminotransferase class I/classII large" evidence="6">
    <location>
        <begin position="32"/>
        <end position="380"/>
    </location>
</feature>
<proteinExistence type="inferred from homology"/>
<reference evidence="7 8" key="2">
    <citation type="submission" date="2018-03" db="EMBL/GenBank/DDBJ databases">
        <title>The ancient ancestry and fast evolution of plastids.</title>
        <authorList>
            <person name="Moore K.R."/>
            <person name="Magnabosco C."/>
            <person name="Momper L."/>
            <person name="Gold D.A."/>
            <person name="Bosak T."/>
            <person name="Fournier G.P."/>
        </authorList>
    </citation>
    <scope>NUCLEOTIDE SEQUENCE [LARGE SCALE GENOMIC DNA]</scope>
    <source>
        <strain evidence="7 8">ULC18</strain>
    </source>
</reference>
<dbReference type="GO" id="GO:0030170">
    <property type="term" value="F:pyridoxal phosphate binding"/>
    <property type="evidence" value="ECO:0007669"/>
    <property type="project" value="InterPro"/>
</dbReference>
<dbReference type="GO" id="GO:0008483">
    <property type="term" value="F:transaminase activity"/>
    <property type="evidence" value="ECO:0007669"/>
    <property type="project" value="UniProtKB-KW"/>
</dbReference>
<evidence type="ECO:0000256" key="1">
    <source>
        <dbReference type="ARBA" id="ARBA00001933"/>
    </source>
</evidence>
<dbReference type="RefSeq" id="WP_106255437.1">
    <property type="nucleotide sequence ID" value="NZ_CAWNSW010000076.1"/>
</dbReference>
<comment type="caution">
    <text evidence="7">The sequence shown here is derived from an EMBL/GenBank/DDBJ whole genome shotgun (WGS) entry which is preliminary data.</text>
</comment>
<dbReference type="Gene3D" id="3.40.640.10">
    <property type="entry name" value="Type I PLP-dependent aspartate aminotransferase-like (Major domain)"/>
    <property type="match status" value="1"/>
</dbReference>
<gene>
    <name evidence="7" type="ORF">C7B82_06155</name>
</gene>
<dbReference type="Pfam" id="PF00155">
    <property type="entry name" value="Aminotran_1_2"/>
    <property type="match status" value="1"/>
</dbReference>
<evidence type="ECO:0000256" key="2">
    <source>
        <dbReference type="ARBA" id="ARBA00007441"/>
    </source>
</evidence>
<accession>A0A2T1EH71</accession>
<dbReference type="GO" id="GO:0006520">
    <property type="term" value="P:amino acid metabolic process"/>
    <property type="evidence" value="ECO:0007669"/>
    <property type="project" value="InterPro"/>
</dbReference>
<evidence type="ECO:0000313" key="7">
    <source>
        <dbReference type="EMBL" id="PSB32053.1"/>
    </source>
</evidence>
<dbReference type="InterPro" id="IPR050596">
    <property type="entry name" value="AspAT/PAT-like"/>
</dbReference>
<evidence type="ECO:0000256" key="3">
    <source>
        <dbReference type="ARBA" id="ARBA00022576"/>
    </source>
</evidence>
<evidence type="ECO:0000313" key="8">
    <source>
        <dbReference type="Proteomes" id="UP000239576"/>
    </source>
</evidence>
<dbReference type="Gene3D" id="3.90.1150.10">
    <property type="entry name" value="Aspartate Aminotransferase, domain 1"/>
    <property type="match status" value="1"/>
</dbReference>
<comment type="similarity">
    <text evidence="2">Belongs to the class-I pyridoxal-phosphate-dependent aminotransferase family.</text>
</comment>
<dbReference type="InterPro" id="IPR004839">
    <property type="entry name" value="Aminotransferase_I/II_large"/>
</dbReference>
<evidence type="ECO:0000256" key="4">
    <source>
        <dbReference type="ARBA" id="ARBA00022679"/>
    </source>
</evidence>
<dbReference type="EMBL" id="PVWK01000030">
    <property type="protein sequence ID" value="PSB32053.1"/>
    <property type="molecule type" value="Genomic_DNA"/>
</dbReference>
<evidence type="ECO:0000256" key="5">
    <source>
        <dbReference type="ARBA" id="ARBA00022898"/>
    </source>
</evidence>
<keyword evidence="5" id="KW-0663">Pyridoxal phosphate</keyword>
<dbReference type="AlphaFoldDB" id="A0A2T1EH71"/>
<dbReference type="InterPro" id="IPR015422">
    <property type="entry name" value="PyrdxlP-dep_Trfase_small"/>
</dbReference>
<comment type="cofactor">
    <cofactor evidence="1">
        <name>pyridoxal 5'-phosphate</name>
        <dbReference type="ChEBI" id="CHEBI:597326"/>
    </cofactor>
</comment>
<keyword evidence="3 7" id="KW-0032">Aminotransferase</keyword>
<dbReference type="CDD" id="cd00609">
    <property type="entry name" value="AAT_like"/>
    <property type="match status" value="1"/>
</dbReference>
<dbReference type="SUPFAM" id="SSF53383">
    <property type="entry name" value="PLP-dependent transferases"/>
    <property type="match status" value="1"/>
</dbReference>
<protein>
    <submittedName>
        <fullName evidence="7">Aspartate aminotransferase</fullName>
    </submittedName>
</protein>
<dbReference type="PANTHER" id="PTHR46383">
    <property type="entry name" value="ASPARTATE AMINOTRANSFERASE"/>
    <property type="match status" value="1"/>
</dbReference>
<keyword evidence="8" id="KW-1185">Reference proteome</keyword>
<dbReference type="OrthoDB" id="9802328at2"/>